<evidence type="ECO:0000313" key="3">
    <source>
        <dbReference type="EMBL" id="TDD78866.1"/>
    </source>
</evidence>
<reference evidence="3 4" key="1">
    <citation type="submission" date="2019-03" db="EMBL/GenBank/DDBJ databases">
        <title>Flavobacterium AT-3-2 sp. nov., isolated from arctic soil.</title>
        <authorList>
            <person name="Chaudhary D.K."/>
        </authorList>
    </citation>
    <scope>NUCLEOTIDE SEQUENCE [LARGE SCALE GENOMIC DNA]</scope>
    <source>
        <strain evidence="3 4">AT-3-2</strain>
    </source>
</reference>
<dbReference type="SUPFAM" id="SSF54211">
    <property type="entry name" value="Ribosomal protein S5 domain 2-like"/>
    <property type="match status" value="1"/>
</dbReference>
<dbReference type="InterPro" id="IPR036956">
    <property type="entry name" value="Impact_N_sf"/>
</dbReference>
<dbReference type="InterPro" id="IPR023582">
    <property type="entry name" value="Impact"/>
</dbReference>
<keyword evidence="4" id="KW-1185">Reference proteome</keyword>
<proteinExistence type="inferred from homology"/>
<sequence>MELKDTYKTIEFAPSSVLFKEKNSKFFGYAFPIESEDQLKPILERLRKEHPQAGHFCYAFQIGTETLTYRANDDGEPSNSAGMPIYGQIQSFSVTNILIVVVRVFGGVKLGVGGLISAYKNTAQVLLKTCEIVEKTIDIHYSLSFDYAFMNKVMRVIKEKKLVIVNQEIEIQENSANAIGKIEIKTRKKNAELVFGIFNSIFEINIKQL</sequence>
<dbReference type="Proteomes" id="UP000295278">
    <property type="component" value="Unassembled WGS sequence"/>
</dbReference>
<comment type="caution">
    <text evidence="3">The sequence shown here is derived from an EMBL/GenBank/DDBJ whole genome shotgun (WGS) entry which is preliminary data.</text>
</comment>
<dbReference type="InterPro" id="IPR020568">
    <property type="entry name" value="Ribosomal_Su5_D2-typ_SF"/>
</dbReference>
<dbReference type="AlphaFoldDB" id="A0A4R5B3P6"/>
<dbReference type="GO" id="GO:0006446">
    <property type="term" value="P:regulation of translational initiation"/>
    <property type="evidence" value="ECO:0007669"/>
    <property type="project" value="TreeGrafter"/>
</dbReference>
<comment type="similarity">
    <text evidence="1">Belongs to the IMPACT family.</text>
</comment>
<protein>
    <submittedName>
        <fullName evidence="3">YigZ family protein</fullName>
    </submittedName>
</protein>
<evidence type="ECO:0000256" key="1">
    <source>
        <dbReference type="ARBA" id="ARBA00007665"/>
    </source>
</evidence>
<dbReference type="EMBL" id="SMFM01000001">
    <property type="protein sequence ID" value="TDD78866.1"/>
    <property type="molecule type" value="Genomic_DNA"/>
</dbReference>
<dbReference type="GO" id="GO:0005737">
    <property type="term" value="C:cytoplasm"/>
    <property type="evidence" value="ECO:0007669"/>
    <property type="project" value="TreeGrafter"/>
</dbReference>
<dbReference type="Gene3D" id="3.30.230.30">
    <property type="entry name" value="Impact, N-terminal domain"/>
    <property type="match status" value="1"/>
</dbReference>
<accession>A0A4R5B3P6</accession>
<dbReference type="InterPro" id="IPR001498">
    <property type="entry name" value="Impact_N"/>
</dbReference>
<dbReference type="OrthoDB" id="9813771at2"/>
<dbReference type="Pfam" id="PF01205">
    <property type="entry name" value="Impact_N"/>
    <property type="match status" value="1"/>
</dbReference>
<name>A0A4R5B3P6_9FLAO</name>
<evidence type="ECO:0000313" key="4">
    <source>
        <dbReference type="Proteomes" id="UP000295278"/>
    </source>
</evidence>
<gene>
    <name evidence="3" type="ORF">E0F89_04365</name>
</gene>
<dbReference type="PANTHER" id="PTHR16301">
    <property type="entry name" value="IMPACT-RELATED"/>
    <property type="match status" value="1"/>
</dbReference>
<organism evidence="3 4">
    <name type="scientific">Flavobacterium caseinilyticum</name>
    <dbReference type="NCBI Taxonomy" id="2541732"/>
    <lineage>
        <taxon>Bacteria</taxon>
        <taxon>Pseudomonadati</taxon>
        <taxon>Bacteroidota</taxon>
        <taxon>Flavobacteriia</taxon>
        <taxon>Flavobacteriales</taxon>
        <taxon>Flavobacteriaceae</taxon>
        <taxon>Flavobacterium</taxon>
    </lineage>
</organism>
<dbReference type="PANTHER" id="PTHR16301:SF20">
    <property type="entry name" value="IMPACT FAMILY MEMBER YIGZ"/>
    <property type="match status" value="1"/>
</dbReference>
<feature type="domain" description="Impact N-terminal" evidence="2">
    <location>
        <begin position="22"/>
        <end position="125"/>
    </location>
</feature>
<dbReference type="RefSeq" id="WP_131908609.1">
    <property type="nucleotide sequence ID" value="NZ_SMFM01000001.1"/>
</dbReference>
<evidence type="ECO:0000259" key="2">
    <source>
        <dbReference type="Pfam" id="PF01205"/>
    </source>
</evidence>